<evidence type="ECO:0000256" key="3">
    <source>
        <dbReference type="ARBA" id="ARBA00023002"/>
    </source>
</evidence>
<evidence type="ECO:0000313" key="5">
    <source>
        <dbReference type="Proteomes" id="UP000070501"/>
    </source>
</evidence>
<proteinExistence type="inferred from homology"/>
<evidence type="ECO:0000256" key="1">
    <source>
        <dbReference type="ARBA" id="ARBA00006484"/>
    </source>
</evidence>
<dbReference type="InParanoid" id="A0A136IVC8"/>
<organism evidence="4 5">
    <name type="scientific">Microdochium bolleyi</name>
    <dbReference type="NCBI Taxonomy" id="196109"/>
    <lineage>
        <taxon>Eukaryota</taxon>
        <taxon>Fungi</taxon>
        <taxon>Dikarya</taxon>
        <taxon>Ascomycota</taxon>
        <taxon>Pezizomycotina</taxon>
        <taxon>Sordariomycetes</taxon>
        <taxon>Xylariomycetidae</taxon>
        <taxon>Xylariales</taxon>
        <taxon>Microdochiaceae</taxon>
        <taxon>Microdochium</taxon>
    </lineage>
</organism>
<dbReference type="STRING" id="196109.A0A136IVC8"/>
<dbReference type="AlphaFoldDB" id="A0A136IVC8"/>
<dbReference type="SUPFAM" id="SSF51735">
    <property type="entry name" value="NAD(P)-binding Rossmann-fold domains"/>
    <property type="match status" value="1"/>
</dbReference>
<dbReference type="OrthoDB" id="191139at2759"/>
<keyword evidence="3" id="KW-0560">Oxidoreductase</keyword>
<dbReference type="GO" id="GO:0016491">
    <property type="term" value="F:oxidoreductase activity"/>
    <property type="evidence" value="ECO:0007669"/>
    <property type="project" value="UniProtKB-KW"/>
</dbReference>
<evidence type="ECO:0000313" key="4">
    <source>
        <dbReference type="EMBL" id="KXJ88994.1"/>
    </source>
</evidence>
<sequence>MFFSAPKFHPDSLPDLSGKTYIVTGATSGIGYHTAARLASHSAHVYICARSQSKGETTAENIKTLYPGSKISILTMDHADLSSVVAAAKSFLSRESELHGLVNNAGIMATPYVITKDGYEEQWQTNHLAHWVFTRHLLPVLQRTAEASSATPGAVRIVNLSSSGHWGAPTGGINLEDTSLGAASMGMTRYGQSKLANILHARVLNEIYGPGGSASGGKGDIWVSTVHPGLVFTNLDQKATTFPGPAVLALKLFMTLGAGVDADTGAWTSLYCVAGQQMTREESGTYFERIAKPGCENGYAKDIELARRVEAWTETEMRKGGWVA</sequence>
<gene>
    <name evidence="4" type="ORF">Micbo1qcDRAFT_150219</name>
</gene>
<accession>A0A136IVC8</accession>
<dbReference type="PANTHER" id="PTHR24320">
    <property type="entry name" value="RETINOL DEHYDROGENASE"/>
    <property type="match status" value="1"/>
</dbReference>
<dbReference type="Proteomes" id="UP000070501">
    <property type="component" value="Unassembled WGS sequence"/>
</dbReference>
<dbReference type="EMBL" id="KQ964256">
    <property type="protein sequence ID" value="KXJ88994.1"/>
    <property type="molecule type" value="Genomic_DNA"/>
</dbReference>
<dbReference type="PANTHER" id="PTHR24320:SF282">
    <property type="entry name" value="WW DOMAIN-CONTAINING OXIDOREDUCTASE"/>
    <property type="match status" value="1"/>
</dbReference>
<dbReference type="Gene3D" id="3.40.50.720">
    <property type="entry name" value="NAD(P)-binding Rossmann-like Domain"/>
    <property type="match status" value="1"/>
</dbReference>
<dbReference type="Pfam" id="PF00106">
    <property type="entry name" value="adh_short"/>
    <property type="match status" value="1"/>
</dbReference>
<dbReference type="InterPro" id="IPR036291">
    <property type="entry name" value="NAD(P)-bd_dom_sf"/>
</dbReference>
<reference evidence="5" key="1">
    <citation type="submission" date="2016-02" db="EMBL/GenBank/DDBJ databases">
        <title>Draft genome sequence of Microdochium bolleyi, a fungal endophyte of beachgrass.</title>
        <authorList>
            <consortium name="DOE Joint Genome Institute"/>
            <person name="David A.S."/>
            <person name="May G."/>
            <person name="Haridas S."/>
            <person name="Lim J."/>
            <person name="Wang M."/>
            <person name="Labutti K."/>
            <person name="Lipzen A."/>
            <person name="Barry K."/>
            <person name="Grigoriev I.V."/>
        </authorList>
    </citation>
    <scope>NUCLEOTIDE SEQUENCE [LARGE SCALE GENOMIC DNA]</scope>
    <source>
        <strain evidence="5">J235TASD1</strain>
    </source>
</reference>
<comment type="similarity">
    <text evidence="1">Belongs to the short-chain dehydrogenases/reductases (SDR) family.</text>
</comment>
<keyword evidence="5" id="KW-1185">Reference proteome</keyword>
<name>A0A136IVC8_9PEZI</name>
<protein>
    <submittedName>
        <fullName evidence="4">Putative carbonyl reductase</fullName>
    </submittedName>
</protein>
<evidence type="ECO:0000256" key="2">
    <source>
        <dbReference type="ARBA" id="ARBA00022857"/>
    </source>
</evidence>
<dbReference type="PRINTS" id="PR00081">
    <property type="entry name" value="GDHRDH"/>
</dbReference>
<dbReference type="InterPro" id="IPR002347">
    <property type="entry name" value="SDR_fam"/>
</dbReference>
<keyword evidence="2" id="KW-0521">NADP</keyword>